<reference evidence="1" key="1">
    <citation type="submission" date="2020-05" db="EMBL/GenBank/DDBJ databases">
        <title>WGS assembly of Panicum virgatum.</title>
        <authorList>
            <person name="Lovell J.T."/>
            <person name="Jenkins J."/>
            <person name="Shu S."/>
            <person name="Juenger T.E."/>
            <person name="Schmutz J."/>
        </authorList>
    </citation>
    <scope>NUCLEOTIDE SEQUENCE</scope>
    <source>
        <strain evidence="1">AP13</strain>
    </source>
</reference>
<evidence type="ECO:0000313" key="1">
    <source>
        <dbReference type="EMBL" id="KAG2659049.1"/>
    </source>
</evidence>
<gene>
    <name evidence="1" type="ORF">PVAP13_1KG336300</name>
</gene>
<name>A0A8T0XUN0_PANVG</name>
<protein>
    <submittedName>
        <fullName evidence="1">Uncharacterized protein</fullName>
    </submittedName>
</protein>
<evidence type="ECO:0000313" key="2">
    <source>
        <dbReference type="Proteomes" id="UP000823388"/>
    </source>
</evidence>
<organism evidence="1 2">
    <name type="scientific">Panicum virgatum</name>
    <name type="common">Blackwell switchgrass</name>
    <dbReference type="NCBI Taxonomy" id="38727"/>
    <lineage>
        <taxon>Eukaryota</taxon>
        <taxon>Viridiplantae</taxon>
        <taxon>Streptophyta</taxon>
        <taxon>Embryophyta</taxon>
        <taxon>Tracheophyta</taxon>
        <taxon>Spermatophyta</taxon>
        <taxon>Magnoliopsida</taxon>
        <taxon>Liliopsida</taxon>
        <taxon>Poales</taxon>
        <taxon>Poaceae</taxon>
        <taxon>PACMAD clade</taxon>
        <taxon>Panicoideae</taxon>
        <taxon>Panicodae</taxon>
        <taxon>Paniceae</taxon>
        <taxon>Panicinae</taxon>
        <taxon>Panicum</taxon>
        <taxon>Panicum sect. Hiantes</taxon>
    </lineage>
</organism>
<sequence>MAPLIRSYCHNSLCTGFLRNSRICAMPLQIVLDATISLGESNNLLAILLHQSPNSQVASNVPHAASKSK</sequence>
<comment type="caution">
    <text evidence="1">The sequence shown here is derived from an EMBL/GenBank/DDBJ whole genome shotgun (WGS) entry which is preliminary data.</text>
</comment>
<proteinExistence type="predicted"/>
<accession>A0A8T0XUN0</accession>
<dbReference type="AlphaFoldDB" id="A0A8T0XUN0"/>
<dbReference type="Proteomes" id="UP000823388">
    <property type="component" value="Chromosome 1K"/>
</dbReference>
<keyword evidence="2" id="KW-1185">Reference proteome</keyword>
<dbReference type="EMBL" id="CM029037">
    <property type="protein sequence ID" value="KAG2659049.1"/>
    <property type="molecule type" value="Genomic_DNA"/>
</dbReference>